<proteinExistence type="predicted"/>
<evidence type="ECO:0000256" key="2">
    <source>
        <dbReference type="SAM" id="MobiDB-lite"/>
    </source>
</evidence>
<dbReference type="InterPro" id="IPR051412">
    <property type="entry name" value="Formin_Homology_Diaphanous_sf"/>
</dbReference>
<protein>
    <recommendedName>
        <fullName evidence="3">FH2 domain-containing protein</fullName>
    </recommendedName>
</protein>
<dbReference type="Pfam" id="PF02181">
    <property type="entry name" value="FH2"/>
    <property type="match status" value="1"/>
</dbReference>
<dbReference type="AlphaFoldDB" id="A0A8C4QB41"/>
<dbReference type="GeneTree" id="ENSGT00940000157822"/>
<feature type="coiled-coil region" evidence="1">
    <location>
        <begin position="93"/>
        <end position="144"/>
    </location>
</feature>
<dbReference type="GO" id="GO:0005884">
    <property type="term" value="C:actin filament"/>
    <property type="evidence" value="ECO:0007669"/>
    <property type="project" value="TreeGrafter"/>
</dbReference>
<dbReference type="Gene3D" id="1.20.58.630">
    <property type="match status" value="1"/>
</dbReference>
<keyword evidence="1" id="KW-0175">Coiled coil</keyword>
<feature type="domain" description="FH2" evidence="3">
    <location>
        <begin position="224"/>
        <end position="622"/>
    </location>
</feature>
<keyword evidence="5" id="KW-1185">Reference proteome</keyword>
<dbReference type="SUPFAM" id="SSF48371">
    <property type="entry name" value="ARM repeat"/>
    <property type="match status" value="1"/>
</dbReference>
<dbReference type="GO" id="GO:0003779">
    <property type="term" value="F:actin binding"/>
    <property type="evidence" value="ECO:0007669"/>
    <property type="project" value="InterPro"/>
</dbReference>
<dbReference type="Gene3D" id="1.20.58.2220">
    <property type="entry name" value="Formin, FH2 domain"/>
    <property type="match status" value="1"/>
</dbReference>
<feature type="region of interest" description="Disordered" evidence="2">
    <location>
        <begin position="149"/>
        <end position="204"/>
    </location>
</feature>
<dbReference type="Proteomes" id="UP000694388">
    <property type="component" value="Unplaced"/>
</dbReference>
<dbReference type="Gene3D" id="1.10.238.150">
    <property type="entry name" value="Formin, FH3 diaphanous domain"/>
    <property type="match status" value="1"/>
</dbReference>
<dbReference type="PANTHER" id="PTHR45691">
    <property type="entry name" value="PROTEIN DIAPHANOUS"/>
    <property type="match status" value="1"/>
</dbReference>
<evidence type="ECO:0000256" key="1">
    <source>
        <dbReference type="SAM" id="Coils"/>
    </source>
</evidence>
<organism evidence="4 5">
    <name type="scientific">Eptatretus burgeri</name>
    <name type="common">Inshore hagfish</name>
    <dbReference type="NCBI Taxonomy" id="7764"/>
    <lineage>
        <taxon>Eukaryota</taxon>
        <taxon>Metazoa</taxon>
        <taxon>Chordata</taxon>
        <taxon>Craniata</taxon>
        <taxon>Vertebrata</taxon>
        <taxon>Cyclostomata</taxon>
        <taxon>Myxini</taxon>
        <taxon>Myxiniformes</taxon>
        <taxon>Myxinidae</taxon>
        <taxon>Eptatretinae</taxon>
        <taxon>Eptatretus</taxon>
    </lineage>
</organism>
<dbReference type="InterPro" id="IPR042201">
    <property type="entry name" value="FH2_Formin_sf"/>
</dbReference>
<accession>A0A8C4QB41</accession>
<evidence type="ECO:0000313" key="5">
    <source>
        <dbReference type="Proteomes" id="UP000694388"/>
    </source>
</evidence>
<dbReference type="SUPFAM" id="SSF101447">
    <property type="entry name" value="Formin homology 2 domain (FH2 domain)"/>
    <property type="match status" value="1"/>
</dbReference>
<dbReference type="InterPro" id="IPR016024">
    <property type="entry name" value="ARM-type_fold"/>
</dbReference>
<evidence type="ECO:0000313" key="4">
    <source>
        <dbReference type="Ensembl" id="ENSEBUP00000012432.1"/>
    </source>
</evidence>
<dbReference type="SMART" id="SM00498">
    <property type="entry name" value="FH2"/>
    <property type="match status" value="1"/>
</dbReference>
<dbReference type="Pfam" id="PF06367">
    <property type="entry name" value="Drf_FH3"/>
    <property type="match status" value="1"/>
</dbReference>
<dbReference type="InterPro" id="IPR010472">
    <property type="entry name" value="FH3_dom"/>
</dbReference>
<reference evidence="4" key="1">
    <citation type="submission" date="2025-08" db="UniProtKB">
        <authorList>
            <consortium name="Ensembl"/>
        </authorList>
    </citation>
    <scope>IDENTIFICATION</scope>
</reference>
<dbReference type="PROSITE" id="PS51444">
    <property type="entry name" value="FH2"/>
    <property type="match status" value="1"/>
</dbReference>
<evidence type="ECO:0000259" key="3">
    <source>
        <dbReference type="PROSITE" id="PS51444"/>
    </source>
</evidence>
<name>A0A8C4QB41_EPTBU</name>
<dbReference type="InterPro" id="IPR015425">
    <property type="entry name" value="FH2_Formin"/>
</dbReference>
<reference evidence="4" key="2">
    <citation type="submission" date="2025-09" db="UniProtKB">
        <authorList>
            <consortium name="Ensembl"/>
        </authorList>
    </citation>
    <scope>IDENTIFICATION</scope>
</reference>
<dbReference type="OMA" id="SNMTLMH"/>
<feature type="compositionally biased region" description="Pro residues" evidence="2">
    <location>
        <begin position="170"/>
        <end position="204"/>
    </location>
</feature>
<dbReference type="Gene3D" id="6.10.30.30">
    <property type="match status" value="1"/>
</dbReference>
<dbReference type="PANTHER" id="PTHR45691:SF6">
    <property type="entry name" value="PROTEIN DIAPHANOUS"/>
    <property type="match status" value="1"/>
</dbReference>
<dbReference type="Ensembl" id="ENSEBUT00000013008.1">
    <property type="protein sequence ID" value="ENSEBUP00000012432.1"/>
    <property type="gene ID" value="ENSEBUG00000007909.1"/>
</dbReference>
<dbReference type="GO" id="GO:0030041">
    <property type="term" value="P:actin filament polymerization"/>
    <property type="evidence" value="ECO:0007669"/>
    <property type="project" value="TreeGrafter"/>
</dbReference>
<sequence>MKDDGYFLNGRDTDVQEVFTVITNLVKGSPAAGYLLSLLQHLLLIRSDFFARTQYYRLVDECISQIVLHRGGSDPDFRHGKHFHLDVDHLIECMVDRAKLEESEKRAEELSQKLDAEVASRLELQAELARKETKERELEALLNQKAAGIVSTTNGPPAPPPLDPSLAIISPPPPPPPPPLPPASGIPPPPPLPPSGCPPPPPPPLFGGLAKVAVKETLPHGLKPKKEYKLDLPMKRINWIKIPPNNMAANCFWVGVKEEQLEKPELFATLTLNFAQAKGKRDDEVDGKKAAVQKRKVKELKILDGKTAQNLSIFLGSFRISYDEIKEIIVSLDEERISEAMVQSLLQQLPEQEQMDSLAQLRSDYDNLSEPEQFGVVLSSIRRLRPRLSCILFKLQFQEQAGALRPAIATATTACDEVRRSKSLHQVLMLALLIGNFMNSGSRHGQAFGFQLGFLSKLRETKSIDQSFTLLHMLVSMCEKHYTDCLRMPEEIAHVESAAKVSAENLKKSLAVMQRQIQQVENEIKVSPAPDDSDDKFVGKMTDFLKTACDTYSRLDILQKNLVHKYKELTTYFTVDPSKVEMEEFFGSLSEFRSSFQQAIDENAKRRETEEKIKRAQQVRERV</sequence>